<dbReference type="EMBL" id="JAFIDA010000001">
    <property type="protein sequence ID" value="MBP1327393.1"/>
    <property type="molecule type" value="Genomic_DNA"/>
</dbReference>
<dbReference type="Proteomes" id="UP000675163">
    <property type="component" value="Unassembled WGS sequence"/>
</dbReference>
<comment type="similarity">
    <text evidence="4 10">Belongs to the uracil-DNA glycosylase (UDG) superfamily. UNG family.</text>
</comment>
<dbReference type="EC" id="3.2.2.27" evidence="5 10"/>
<dbReference type="NCBIfam" id="NF003592">
    <property type="entry name" value="PRK05254.1-5"/>
    <property type="match status" value="1"/>
</dbReference>
<dbReference type="Gene3D" id="3.40.470.10">
    <property type="entry name" value="Uracil-DNA glycosylase-like domain"/>
    <property type="match status" value="1"/>
</dbReference>
<keyword evidence="14" id="KW-1185">Reference proteome</keyword>
<accession>A0A940T4W9</accession>
<feature type="active site" description="Proton acceptor" evidence="10 11">
    <location>
        <position position="81"/>
    </location>
</feature>
<keyword evidence="8 10" id="KW-0378">Hydrolase</keyword>
<evidence type="ECO:0000256" key="9">
    <source>
        <dbReference type="ARBA" id="ARBA00023204"/>
    </source>
</evidence>
<feature type="domain" description="Uracil-DNA glycosylase-like" evidence="12">
    <location>
        <begin position="66"/>
        <end position="225"/>
    </location>
</feature>
<dbReference type="SMART" id="SM00987">
    <property type="entry name" value="UreE_C"/>
    <property type="match status" value="1"/>
</dbReference>
<evidence type="ECO:0000256" key="2">
    <source>
        <dbReference type="ARBA" id="ARBA00002631"/>
    </source>
</evidence>
<evidence type="ECO:0000256" key="10">
    <source>
        <dbReference type="HAMAP-Rule" id="MF_00148"/>
    </source>
</evidence>
<dbReference type="PANTHER" id="PTHR11264">
    <property type="entry name" value="URACIL-DNA GLYCOSYLASE"/>
    <property type="match status" value="1"/>
</dbReference>
<evidence type="ECO:0000313" key="13">
    <source>
        <dbReference type="EMBL" id="MBP1327393.1"/>
    </source>
</evidence>
<sequence length="247" mass="26312">MPELSESPELPAPLAALAAAGRVAPDWAAALAPVAAEIAEIARFCDAERAAGYEVLPTEDRIFRAFERPLSAARVLVLGQDPYPTPGHAMGLAFSAEPEVQPLPRSLANLFRELHDDLGIAPAIHGDLSAWSGQGVLLLNRVLTVRAGDAGSHRNKGWERVTDRAIDALVARGGPLVAVLWGNDARALAPRLEGMPIIESAHPSPLSARRGFFGSKPFSRVNEELAHLGAAPIDWTVGPSQAENQLW</sequence>
<comment type="function">
    <text evidence="2 10">Excises uracil residues from the DNA which can arise as a result of misincorporation of dUMP residues by DNA polymerase or due to deamination of cytosine.</text>
</comment>
<evidence type="ECO:0000256" key="1">
    <source>
        <dbReference type="ARBA" id="ARBA00001400"/>
    </source>
</evidence>
<proteinExistence type="inferred from homology"/>
<evidence type="ECO:0000256" key="7">
    <source>
        <dbReference type="ARBA" id="ARBA00022763"/>
    </source>
</evidence>
<evidence type="ECO:0000256" key="6">
    <source>
        <dbReference type="ARBA" id="ARBA00022490"/>
    </source>
</evidence>
<dbReference type="GO" id="GO:0097510">
    <property type="term" value="P:base-excision repair, AP site formation via deaminated base removal"/>
    <property type="evidence" value="ECO:0007669"/>
    <property type="project" value="TreeGrafter"/>
</dbReference>
<dbReference type="InterPro" id="IPR018085">
    <property type="entry name" value="Ura-DNA_Glyclase_AS"/>
</dbReference>
<dbReference type="SUPFAM" id="SSF52141">
    <property type="entry name" value="Uracil-DNA glycosylase-like"/>
    <property type="match status" value="1"/>
</dbReference>
<evidence type="ECO:0000259" key="12">
    <source>
        <dbReference type="SMART" id="SM00986"/>
    </source>
</evidence>
<dbReference type="AlphaFoldDB" id="A0A940T4W9"/>
<gene>
    <name evidence="10" type="primary">ung</name>
    <name evidence="13" type="ORF">JOF28_002625</name>
</gene>
<evidence type="ECO:0000256" key="4">
    <source>
        <dbReference type="ARBA" id="ARBA00008184"/>
    </source>
</evidence>
<comment type="catalytic activity">
    <reaction evidence="1 10">
        <text>Hydrolyzes single-stranded DNA or mismatched double-stranded DNA and polynucleotides, releasing free uracil.</text>
        <dbReference type="EC" id="3.2.2.27"/>
    </reaction>
</comment>
<dbReference type="HAMAP" id="MF_00148">
    <property type="entry name" value="UDG"/>
    <property type="match status" value="1"/>
</dbReference>
<dbReference type="CDD" id="cd10027">
    <property type="entry name" value="UDG-F1-like"/>
    <property type="match status" value="1"/>
</dbReference>
<dbReference type="SMART" id="SM00986">
    <property type="entry name" value="UDG"/>
    <property type="match status" value="1"/>
</dbReference>
<protein>
    <recommendedName>
        <fullName evidence="5 10">Uracil-DNA glycosylase</fullName>
        <shortName evidence="10">UDG</shortName>
        <ecNumber evidence="5 10">3.2.2.27</ecNumber>
    </recommendedName>
</protein>
<dbReference type="PROSITE" id="PS00130">
    <property type="entry name" value="U_DNA_GLYCOSYLASE"/>
    <property type="match status" value="1"/>
</dbReference>
<comment type="caution">
    <text evidence="13">The sequence shown here is derived from an EMBL/GenBank/DDBJ whole genome shotgun (WGS) entry which is preliminary data.</text>
</comment>
<evidence type="ECO:0000256" key="8">
    <source>
        <dbReference type="ARBA" id="ARBA00022801"/>
    </source>
</evidence>
<keyword evidence="7 10" id="KW-0227">DNA damage</keyword>
<dbReference type="PANTHER" id="PTHR11264:SF0">
    <property type="entry name" value="URACIL-DNA GLYCOSYLASE"/>
    <property type="match status" value="1"/>
</dbReference>
<evidence type="ECO:0000256" key="3">
    <source>
        <dbReference type="ARBA" id="ARBA00004496"/>
    </source>
</evidence>
<name>A0A940T4W9_9MICO</name>
<evidence type="ECO:0000313" key="14">
    <source>
        <dbReference type="Proteomes" id="UP000675163"/>
    </source>
</evidence>
<dbReference type="FunFam" id="3.40.470.10:FF:000006">
    <property type="entry name" value="Uracil-DNA glycosylase"/>
    <property type="match status" value="1"/>
</dbReference>
<organism evidence="13 14">
    <name type="scientific">Leucobacter exalbidus</name>
    <dbReference type="NCBI Taxonomy" id="662960"/>
    <lineage>
        <taxon>Bacteria</taxon>
        <taxon>Bacillati</taxon>
        <taxon>Actinomycetota</taxon>
        <taxon>Actinomycetes</taxon>
        <taxon>Micrococcales</taxon>
        <taxon>Microbacteriaceae</taxon>
        <taxon>Leucobacter</taxon>
    </lineage>
</organism>
<keyword evidence="6 10" id="KW-0963">Cytoplasm</keyword>
<evidence type="ECO:0000256" key="5">
    <source>
        <dbReference type="ARBA" id="ARBA00012030"/>
    </source>
</evidence>
<dbReference type="NCBIfam" id="NF003588">
    <property type="entry name" value="PRK05254.1-1"/>
    <property type="match status" value="1"/>
</dbReference>
<evidence type="ECO:0000256" key="11">
    <source>
        <dbReference type="PROSITE-ProRule" id="PRU10072"/>
    </source>
</evidence>
<dbReference type="InterPro" id="IPR036895">
    <property type="entry name" value="Uracil-DNA_glycosylase-like_sf"/>
</dbReference>
<dbReference type="InterPro" id="IPR002043">
    <property type="entry name" value="UDG_fam1"/>
</dbReference>
<reference evidence="13" key="1">
    <citation type="submission" date="2021-02" db="EMBL/GenBank/DDBJ databases">
        <title>Sequencing the genomes of 1000 actinobacteria strains.</title>
        <authorList>
            <person name="Klenk H.-P."/>
        </authorList>
    </citation>
    <scope>NUCLEOTIDE SEQUENCE</scope>
    <source>
        <strain evidence="13">DSM 22850</strain>
    </source>
</reference>
<dbReference type="GO" id="GO:0004844">
    <property type="term" value="F:uracil DNA N-glycosylase activity"/>
    <property type="evidence" value="ECO:0007669"/>
    <property type="project" value="UniProtKB-UniRule"/>
</dbReference>
<keyword evidence="9 10" id="KW-0234">DNA repair</keyword>
<dbReference type="Pfam" id="PF03167">
    <property type="entry name" value="UDG"/>
    <property type="match status" value="1"/>
</dbReference>
<dbReference type="InterPro" id="IPR005122">
    <property type="entry name" value="Uracil-DNA_glycosylase-like"/>
</dbReference>
<dbReference type="GO" id="GO:0005737">
    <property type="term" value="C:cytoplasm"/>
    <property type="evidence" value="ECO:0007669"/>
    <property type="project" value="UniProtKB-SubCell"/>
</dbReference>
<comment type="subcellular location">
    <subcellularLocation>
        <location evidence="3 10">Cytoplasm</location>
    </subcellularLocation>
</comment>
<keyword evidence="13" id="KW-0326">Glycosidase</keyword>